<protein>
    <submittedName>
        <fullName evidence="2">Uncharacterized protein</fullName>
    </submittedName>
</protein>
<organism evidence="2 3">
    <name type="scientific">Ostreibacterium oceani</name>
    <dbReference type="NCBI Taxonomy" id="2654998"/>
    <lineage>
        <taxon>Bacteria</taxon>
        <taxon>Pseudomonadati</taxon>
        <taxon>Pseudomonadota</taxon>
        <taxon>Gammaproteobacteria</taxon>
        <taxon>Cardiobacteriales</taxon>
        <taxon>Ostreibacteriaceae</taxon>
        <taxon>Ostreibacterium</taxon>
    </lineage>
</organism>
<evidence type="ECO:0000313" key="2">
    <source>
        <dbReference type="EMBL" id="MPV86752.1"/>
    </source>
</evidence>
<gene>
    <name evidence="2" type="ORF">GCU85_08445</name>
</gene>
<proteinExistence type="predicted"/>
<reference evidence="2 3" key="1">
    <citation type="submission" date="2019-10" db="EMBL/GenBank/DDBJ databases">
        <title>Cardiobacteriales fam. a chemoheterotrophic member of the order Cardiobacteriales, and proposal of Cardiobacteriales fam. nov.</title>
        <authorList>
            <person name="Wang C."/>
        </authorList>
    </citation>
    <scope>NUCLEOTIDE SEQUENCE [LARGE SCALE GENOMIC DNA]</scope>
    <source>
        <strain evidence="2 3">ML27</strain>
    </source>
</reference>
<dbReference type="Proteomes" id="UP000471298">
    <property type="component" value="Unassembled WGS sequence"/>
</dbReference>
<dbReference type="RefSeq" id="WP_152810748.1">
    <property type="nucleotide sequence ID" value="NZ_WHNW01000011.1"/>
</dbReference>
<dbReference type="InParanoid" id="A0A6N7EW73"/>
<keyword evidence="1" id="KW-0732">Signal</keyword>
<name>A0A6N7EW73_9GAMM</name>
<evidence type="ECO:0000313" key="3">
    <source>
        <dbReference type="Proteomes" id="UP000471298"/>
    </source>
</evidence>
<keyword evidence="3" id="KW-1185">Reference proteome</keyword>
<evidence type="ECO:0000256" key="1">
    <source>
        <dbReference type="SAM" id="SignalP"/>
    </source>
</evidence>
<comment type="caution">
    <text evidence="2">The sequence shown here is derived from an EMBL/GenBank/DDBJ whole genome shotgun (WGS) entry which is preliminary data.</text>
</comment>
<feature type="chain" id="PRO_5026986968" evidence="1">
    <location>
        <begin position="34"/>
        <end position="104"/>
    </location>
</feature>
<dbReference type="EMBL" id="WHNW01000011">
    <property type="protein sequence ID" value="MPV86752.1"/>
    <property type="molecule type" value="Genomic_DNA"/>
</dbReference>
<accession>A0A6N7EW73</accession>
<feature type="signal peptide" evidence="1">
    <location>
        <begin position="1"/>
        <end position="33"/>
    </location>
</feature>
<dbReference type="AlphaFoldDB" id="A0A6N7EW73"/>
<sequence>MKRMTAHYLQKCTRISMYCLLGTIFSTSSLSLASEKDSVQSCGTPISLFFVNGVWNTEKDAKLSQRVVQSAYQKQLQTDYPQTPITYELAYNHDEGFNVWSNLA</sequence>